<name>A0A5C5UXN7_9BACT</name>
<sequence length="275" mass="30241">MLSDSLRQRLEALNRQQLPAAPAPIAKRAAAATPPAANQAAPVGFAAEAAIEENELGAHALHTIPLGELWPKGPGLVAGRLEHLATTDTDGELGDLVSALPDRAALLDLETCGLSGAALFLVGLLRWIDGQPTVELLFARSYAEEAAVLESLWRRLDGVDVLVTYNGKSFDWPMVLDRSRRHLLHKRRELRQPRHVDLLHHARRKWKGVLPDCKLQTIESQVCRRPRGDDIPGGQIPAAYDAYVRTGRDDEMQQVRRHNALDLATLLDIAMRVAG</sequence>
<proteinExistence type="predicted"/>
<dbReference type="Proteomes" id="UP000316714">
    <property type="component" value="Unassembled WGS sequence"/>
</dbReference>
<dbReference type="GO" id="GO:0003676">
    <property type="term" value="F:nucleic acid binding"/>
    <property type="evidence" value="ECO:0007669"/>
    <property type="project" value="InterPro"/>
</dbReference>
<dbReference type="InterPro" id="IPR038720">
    <property type="entry name" value="YprB_RNase_H-like_dom"/>
</dbReference>
<keyword evidence="3" id="KW-1185">Reference proteome</keyword>
<accession>A0A5C5UXN7</accession>
<dbReference type="PANTHER" id="PTHR38462">
    <property type="entry name" value="EXONUCLEASE-LIKE PROTEIN"/>
    <property type="match status" value="1"/>
</dbReference>
<dbReference type="Gene3D" id="3.30.420.10">
    <property type="entry name" value="Ribonuclease H-like superfamily/Ribonuclease H"/>
    <property type="match status" value="1"/>
</dbReference>
<dbReference type="InterPro" id="IPR036397">
    <property type="entry name" value="RNaseH_sf"/>
</dbReference>
<dbReference type="AlphaFoldDB" id="A0A5C5UXN7"/>
<dbReference type="PANTHER" id="PTHR38462:SF1">
    <property type="entry name" value="YPRB RIBONUCLEASE H-LIKE DOMAIN-CONTAINING PROTEIN"/>
    <property type="match status" value="1"/>
</dbReference>
<dbReference type="OrthoDB" id="9790530at2"/>
<dbReference type="InterPro" id="IPR012337">
    <property type="entry name" value="RNaseH-like_sf"/>
</dbReference>
<dbReference type="RefSeq" id="WP_146568316.1">
    <property type="nucleotide sequence ID" value="NZ_SIHJ01000004.1"/>
</dbReference>
<comment type="caution">
    <text evidence="2">The sequence shown here is derived from an EMBL/GenBank/DDBJ whole genome shotgun (WGS) entry which is preliminary data.</text>
</comment>
<evidence type="ECO:0000313" key="3">
    <source>
        <dbReference type="Proteomes" id="UP000316714"/>
    </source>
</evidence>
<dbReference type="EMBL" id="SIHJ01000004">
    <property type="protein sequence ID" value="TWT31126.1"/>
    <property type="molecule type" value="Genomic_DNA"/>
</dbReference>
<evidence type="ECO:0000259" key="1">
    <source>
        <dbReference type="Pfam" id="PF13482"/>
    </source>
</evidence>
<gene>
    <name evidence="2" type="ORF">KOR34_45010</name>
</gene>
<evidence type="ECO:0000313" key="2">
    <source>
        <dbReference type="EMBL" id="TWT31126.1"/>
    </source>
</evidence>
<organism evidence="2 3">
    <name type="scientific">Posidoniimonas corsicana</name>
    <dbReference type="NCBI Taxonomy" id="1938618"/>
    <lineage>
        <taxon>Bacteria</taxon>
        <taxon>Pseudomonadati</taxon>
        <taxon>Planctomycetota</taxon>
        <taxon>Planctomycetia</taxon>
        <taxon>Pirellulales</taxon>
        <taxon>Lacipirellulaceae</taxon>
        <taxon>Posidoniimonas</taxon>
    </lineage>
</organism>
<reference evidence="2 3" key="1">
    <citation type="submission" date="2019-02" db="EMBL/GenBank/DDBJ databases">
        <title>Deep-cultivation of Planctomycetes and their phenomic and genomic characterization uncovers novel biology.</title>
        <authorList>
            <person name="Wiegand S."/>
            <person name="Jogler M."/>
            <person name="Boedeker C."/>
            <person name="Pinto D."/>
            <person name="Vollmers J."/>
            <person name="Rivas-Marin E."/>
            <person name="Kohn T."/>
            <person name="Peeters S.H."/>
            <person name="Heuer A."/>
            <person name="Rast P."/>
            <person name="Oberbeckmann S."/>
            <person name="Bunk B."/>
            <person name="Jeske O."/>
            <person name="Meyerdierks A."/>
            <person name="Storesund J.E."/>
            <person name="Kallscheuer N."/>
            <person name="Luecker S."/>
            <person name="Lage O.M."/>
            <person name="Pohl T."/>
            <person name="Merkel B.J."/>
            <person name="Hornburger P."/>
            <person name="Mueller R.-W."/>
            <person name="Bruemmer F."/>
            <person name="Labrenz M."/>
            <person name="Spormann A.M."/>
            <person name="Op Den Camp H."/>
            <person name="Overmann J."/>
            <person name="Amann R."/>
            <person name="Jetten M.S.M."/>
            <person name="Mascher T."/>
            <person name="Medema M.H."/>
            <person name="Devos D.P."/>
            <person name="Kaster A.-K."/>
            <person name="Ovreas L."/>
            <person name="Rohde M."/>
            <person name="Galperin M.Y."/>
            <person name="Jogler C."/>
        </authorList>
    </citation>
    <scope>NUCLEOTIDE SEQUENCE [LARGE SCALE GENOMIC DNA]</scope>
    <source>
        <strain evidence="2 3">KOR34</strain>
    </source>
</reference>
<feature type="domain" description="YprB ribonuclease H-like" evidence="1">
    <location>
        <begin position="107"/>
        <end position="270"/>
    </location>
</feature>
<dbReference type="Pfam" id="PF13482">
    <property type="entry name" value="RNase_H_2"/>
    <property type="match status" value="1"/>
</dbReference>
<dbReference type="SUPFAM" id="SSF53098">
    <property type="entry name" value="Ribonuclease H-like"/>
    <property type="match status" value="1"/>
</dbReference>
<protein>
    <recommendedName>
        <fullName evidence="1">YprB ribonuclease H-like domain-containing protein</fullName>
    </recommendedName>
</protein>